<evidence type="ECO:0000313" key="9">
    <source>
        <dbReference type="EMBL" id="CDW36176.1"/>
    </source>
</evidence>
<evidence type="ECO:0000256" key="4">
    <source>
        <dbReference type="ARBA" id="ARBA00022737"/>
    </source>
</evidence>
<dbReference type="GO" id="GO:0006661">
    <property type="term" value="P:phosphatidylinositol biosynthetic process"/>
    <property type="evidence" value="ECO:0007669"/>
    <property type="project" value="InterPro"/>
</dbReference>
<dbReference type="PANTHER" id="PTHR16023:SF0">
    <property type="entry name" value="PROTEIN VAC14 HOMOLOG"/>
    <property type="match status" value="1"/>
</dbReference>
<comment type="function">
    <text evidence="6">Scaffold protein component of the PI(3,5)P2 regulatory complex which regulates both the synthesis and turnover of phosphatidylinositol 3,5-bisphosphate (PtdIns(3,5)P2). Pentamerizes into a star-shaped structure and nucleates the assembly of the complex. The pentamer binds a single copy each of PIKFYVE and FIG4 and coordinates both PIKfyve kinase activity and FIG4 phosphatase activity, being required to maintain normal levels of phosphatidylinositol 3-phosphate (PtdIns(3)P) and phosphatidylinositol 5-phosphate (PtdIns(5)P). Plays a role in the biogenesis of endosome carrier vesicles (ECV) / multivesicular bodies (MVB) transport intermediates from early endosomes.</text>
</comment>
<evidence type="ECO:0000256" key="7">
    <source>
        <dbReference type="ARBA" id="ARBA00047092"/>
    </source>
</evidence>
<evidence type="ECO:0000256" key="6">
    <source>
        <dbReference type="ARBA" id="ARBA00045654"/>
    </source>
</evidence>
<dbReference type="OrthoDB" id="6377374at2759"/>
<comment type="subcellular location">
    <subcellularLocation>
        <location evidence="1">Endomembrane system</location>
    </subcellularLocation>
</comment>
<dbReference type="Pfam" id="PF12755">
    <property type="entry name" value="Vac14_Fab1_bd"/>
    <property type="match status" value="1"/>
</dbReference>
<organism evidence="9">
    <name type="scientific">Lepeophtheirus salmonis</name>
    <name type="common">Salmon louse</name>
    <name type="synonym">Caligus salmonis</name>
    <dbReference type="NCBI Taxonomy" id="72036"/>
    <lineage>
        <taxon>Eukaryota</taxon>
        <taxon>Metazoa</taxon>
        <taxon>Ecdysozoa</taxon>
        <taxon>Arthropoda</taxon>
        <taxon>Crustacea</taxon>
        <taxon>Multicrustacea</taxon>
        <taxon>Hexanauplia</taxon>
        <taxon>Copepoda</taxon>
        <taxon>Siphonostomatoida</taxon>
        <taxon>Caligidae</taxon>
        <taxon>Lepeophtheirus</taxon>
    </lineage>
</organism>
<comment type="subunit">
    <text evidence="7">Forms pentamers. Component of the PI(3,5)P2 regulatory complex/PAS complex, at least composed of PIKFYVE, FIG4 and VAC14. VAC14 nucleates the assembly of the complex and serves as a scaffold by pentamerizing into a star-shaped structure, which can bind a single copy each of PIKFYVE and FIG4 and coordinates their activities. Interacts with NOS1.</text>
</comment>
<dbReference type="AlphaFoldDB" id="A0A0K2UEP7"/>
<dbReference type="GO" id="GO:0010008">
    <property type="term" value="C:endosome membrane"/>
    <property type="evidence" value="ECO:0007669"/>
    <property type="project" value="TreeGrafter"/>
</dbReference>
<sequence>MGDHSPLSAQCVKALTDKMNEKKRAAAVEIEKMARDFVENGNKTVPLNRLIKVLAEDFVKTNLPHYRKGGLIGLAAVAVGLGPDNIGNYMEVLINPNLTCLSDNDPKVKATACESLYNIIKMGQKATLPYFVKIFLAIIPAVTDTDPYVHNGGELLDRTLKDIVLNCSDFNLEEFIPILKERFYVKDSFARMFLLSWLKLIEEKSLPTATSHIAEFIDALFNILSDSKSDIYTLCENILNQFLERIKANPQLINYSEIYDFLMVHSCSNNERLQIVAVHWIHEFVNLSGGRDTLPRIGVILKTVLKNLSVDQDASESRRFLSYSKFRDMCDKVNLDLMHLTHELGENKAGGLSSQELISILKELIELMKTGNVETRLACLRWVYHLFEVFPQNMSDNIDYIFPHLIILINDQSDDVVILTLEVFSKICCISKANGGARFKVFVSNLLKLFREDKKLLELRGSFIIRQLCLKLNSEDVYRCVSELLVSEKNLHFARLMVENLSTILLTTQELCELRNALKDLNSKEACEIFCCLYRTWCHSPVATLALCLLSGCYKHVGSLIQIISTTDITIEILVELDKLVQLIESPIFTHMRMQLLDTENNSDLIHAFYGLLMLLPQSNAFNILKTRLSCIPPVSNHQGSVRQFIQSKPSTRKYLDEIDFESLSTHYIDLQEQHKKQYKESKKRELLNQVVVKNTRTSISPDSSRL</sequence>
<dbReference type="SUPFAM" id="SSF48371">
    <property type="entry name" value="ARM repeat"/>
    <property type="match status" value="1"/>
</dbReference>
<evidence type="ECO:0000256" key="1">
    <source>
        <dbReference type="ARBA" id="ARBA00004308"/>
    </source>
</evidence>
<protein>
    <recommendedName>
        <fullName evidence="3">Protein VAC14 homolog</fullName>
    </recommendedName>
</protein>
<dbReference type="InterPro" id="IPR021841">
    <property type="entry name" value="VAC14_Fig4p-bd"/>
</dbReference>
<evidence type="ECO:0000256" key="2">
    <source>
        <dbReference type="ARBA" id="ARBA00010225"/>
    </source>
</evidence>
<dbReference type="InterPro" id="IPR011989">
    <property type="entry name" value="ARM-like"/>
</dbReference>
<evidence type="ECO:0000256" key="5">
    <source>
        <dbReference type="ARBA" id="ARBA00023136"/>
    </source>
</evidence>
<dbReference type="Gene3D" id="1.25.10.10">
    <property type="entry name" value="Leucine-rich Repeat Variant"/>
    <property type="match status" value="3"/>
</dbReference>
<dbReference type="EMBL" id="HACA01018815">
    <property type="protein sequence ID" value="CDW36176.1"/>
    <property type="molecule type" value="Transcribed_RNA"/>
</dbReference>
<feature type="domain" description="Vacuolar protein 14 C-terminal Fig4-binding" evidence="8">
    <location>
        <begin position="455"/>
        <end position="632"/>
    </location>
</feature>
<accession>A0A0K2UEP7</accession>
<proteinExistence type="inferred from homology"/>
<evidence type="ECO:0000256" key="3">
    <source>
        <dbReference type="ARBA" id="ARBA00013840"/>
    </source>
</evidence>
<evidence type="ECO:0000259" key="8">
    <source>
        <dbReference type="Pfam" id="PF11916"/>
    </source>
</evidence>
<reference evidence="9" key="1">
    <citation type="submission" date="2014-05" db="EMBL/GenBank/DDBJ databases">
        <authorList>
            <person name="Chronopoulou M."/>
        </authorList>
    </citation>
    <scope>NUCLEOTIDE SEQUENCE</scope>
    <source>
        <tissue evidence="9">Whole organism</tissue>
    </source>
</reference>
<keyword evidence="4" id="KW-0677">Repeat</keyword>
<dbReference type="Pfam" id="PF11916">
    <property type="entry name" value="Vac14_Fig4_bd"/>
    <property type="match status" value="1"/>
</dbReference>
<dbReference type="PANTHER" id="PTHR16023">
    <property type="entry name" value="TAX1 BINDING PROTEIN-RELATED"/>
    <property type="match status" value="1"/>
</dbReference>
<dbReference type="InterPro" id="IPR016024">
    <property type="entry name" value="ARM-type_fold"/>
</dbReference>
<dbReference type="InterPro" id="IPR026825">
    <property type="entry name" value="Vac14"/>
</dbReference>
<dbReference type="GO" id="GO:0070772">
    <property type="term" value="C:PAS complex"/>
    <property type="evidence" value="ECO:0007669"/>
    <property type="project" value="InterPro"/>
</dbReference>
<comment type="similarity">
    <text evidence="2">Belongs to the VAC14 family.</text>
</comment>
<keyword evidence="5" id="KW-0472">Membrane</keyword>
<name>A0A0K2UEP7_LEPSM</name>